<reference evidence="1 2" key="1">
    <citation type="journal article" date="2022" name="Front. Cell. Infect. Microbiol.">
        <title>The Genomes of Two Strains of Taenia crassiceps the Animal Model for the Study of Human Cysticercosis.</title>
        <authorList>
            <person name="Bobes R.J."/>
            <person name="Estrada K."/>
            <person name="Rios-Valencia D.G."/>
            <person name="Calderon-Gallegos A."/>
            <person name="de la Torre P."/>
            <person name="Carrero J.C."/>
            <person name="Sanchez-Flores A."/>
            <person name="Laclette J.P."/>
        </authorList>
    </citation>
    <scope>NUCLEOTIDE SEQUENCE [LARGE SCALE GENOMIC DNA]</scope>
    <source>
        <strain evidence="1">WFUcys</strain>
    </source>
</reference>
<evidence type="ECO:0000313" key="1">
    <source>
        <dbReference type="EMBL" id="KAL5105418.1"/>
    </source>
</evidence>
<dbReference type="Proteomes" id="UP001651158">
    <property type="component" value="Unassembled WGS sequence"/>
</dbReference>
<comment type="caution">
    <text evidence="1">The sequence shown here is derived from an EMBL/GenBank/DDBJ whole genome shotgun (WGS) entry which is preliminary data.</text>
</comment>
<protein>
    <submittedName>
        <fullName evidence="1">Solute carrier family 12 member 4</fullName>
    </submittedName>
</protein>
<evidence type="ECO:0000313" key="2">
    <source>
        <dbReference type="Proteomes" id="UP001651158"/>
    </source>
</evidence>
<organism evidence="1 2">
    <name type="scientific">Taenia crassiceps</name>
    <dbReference type="NCBI Taxonomy" id="6207"/>
    <lineage>
        <taxon>Eukaryota</taxon>
        <taxon>Metazoa</taxon>
        <taxon>Spiralia</taxon>
        <taxon>Lophotrochozoa</taxon>
        <taxon>Platyhelminthes</taxon>
        <taxon>Cestoda</taxon>
        <taxon>Eucestoda</taxon>
        <taxon>Cyclophyllidea</taxon>
        <taxon>Taeniidae</taxon>
        <taxon>Taenia</taxon>
    </lineage>
</organism>
<sequence length="211" mass="22810">MTSVRFFLTSLLPVPARCHHLLPSPHPAPLPLCMAAAFTAAGTQPKPKLHHYYKCVCALGGRLIARSRILENGTLQCHKNITGPLYHLYCGENNSTDACDFFNANNVTEFAAIPGLASNMFYENILTAYYREAGQSYDDIGFPPSAEYGQASAIADITTSFTILIAIFFPSVTGTFSAHLLFHDSALVNPPARQCVPPPLALRVLAPSVGV</sequence>
<keyword evidence="2" id="KW-1185">Reference proteome</keyword>
<gene>
    <name evidence="1" type="ORF">TcWFU_003492</name>
</gene>
<name>A0ABR4Q7B1_9CEST</name>
<proteinExistence type="predicted"/>
<dbReference type="EMBL" id="JAKROA010000008">
    <property type="protein sequence ID" value="KAL5105418.1"/>
    <property type="molecule type" value="Genomic_DNA"/>
</dbReference>
<accession>A0ABR4Q7B1</accession>